<feature type="transmembrane region" description="Helical" evidence="10">
    <location>
        <begin position="100"/>
        <end position="119"/>
    </location>
</feature>
<dbReference type="GO" id="GO:0010043">
    <property type="term" value="P:response to zinc ion"/>
    <property type="evidence" value="ECO:0007669"/>
    <property type="project" value="TreeGrafter"/>
</dbReference>
<dbReference type="InterPro" id="IPR001626">
    <property type="entry name" value="ABC_TroCD"/>
</dbReference>
<feature type="transmembrane region" description="Helical" evidence="10">
    <location>
        <begin position="146"/>
        <end position="164"/>
    </location>
</feature>
<keyword evidence="3 8" id="KW-0813">Transport</keyword>
<keyword evidence="6 10" id="KW-1133">Transmembrane helix</keyword>
<feature type="transmembrane region" description="Helical" evidence="10">
    <location>
        <begin position="20"/>
        <end position="38"/>
    </location>
</feature>
<evidence type="ECO:0000259" key="11">
    <source>
        <dbReference type="Pfam" id="PF02742"/>
    </source>
</evidence>
<dbReference type="eggNOG" id="COG1321">
    <property type="taxonomic scope" value="Bacteria"/>
</dbReference>
<keyword evidence="5 8" id="KW-0812">Transmembrane</keyword>
<feature type="transmembrane region" description="Helical" evidence="10">
    <location>
        <begin position="69"/>
        <end position="88"/>
    </location>
</feature>
<name>G8R720_OWEHD</name>
<dbReference type="GO" id="GO:0046914">
    <property type="term" value="F:transition metal ion binding"/>
    <property type="evidence" value="ECO:0007669"/>
    <property type="project" value="InterPro"/>
</dbReference>
<dbReference type="GO" id="GO:0003700">
    <property type="term" value="F:DNA-binding transcription factor activity"/>
    <property type="evidence" value="ECO:0007669"/>
    <property type="project" value="InterPro"/>
</dbReference>
<proteinExistence type="inferred from homology"/>
<dbReference type="PATRIC" id="fig|926562.3.peg.2431"/>
<dbReference type="OrthoDB" id="9788905at2"/>
<feature type="region of interest" description="Disordered" evidence="9">
    <location>
        <begin position="412"/>
        <end position="441"/>
    </location>
</feature>
<dbReference type="SUPFAM" id="SSF81345">
    <property type="entry name" value="ABC transporter involved in vitamin B12 uptake, BtuC"/>
    <property type="match status" value="1"/>
</dbReference>
<dbReference type="FunFam" id="1.10.3470.10:FF:000003">
    <property type="entry name" value="Iron ABC transporter permease SitD"/>
    <property type="match status" value="1"/>
</dbReference>
<evidence type="ECO:0000256" key="6">
    <source>
        <dbReference type="ARBA" id="ARBA00022989"/>
    </source>
</evidence>
<evidence type="ECO:0000256" key="8">
    <source>
        <dbReference type="RuleBase" id="RU003943"/>
    </source>
</evidence>
<dbReference type="KEGG" id="oho:Oweho_2415"/>
<evidence type="ECO:0000313" key="13">
    <source>
        <dbReference type="Proteomes" id="UP000005631"/>
    </source>
</evidence>
<evidence type="ECO:0000313" key="12">
    <source>
        <dbReference type="EMBL" id="AEV33385.1"/>
    </source>
</evidence>
<evidence type="ECO:0000256" key="9">
    <source>
        <dbReference type="SAM" id="MobiDB-lite"/>
    </source>
</evidence>
<organism evidence="12 13">
    <name type="scientific">Owenweeksia hongkongensis (strain DSM 17368 / CIP 108786 / JCM 12287 / NRRL B-23963 / UST20020801)</name>
    <dbReference type="NCBI Taxonomy" id="926562"/>
    <lineage>
        <taxon>Bacteria</taxon>
        <taxon>Pseudomonadati</taxon>
        <taxon>Bacteroidota</taxon>
        <taxon>Flavobacteriia</taxon>
        <taxon>Flavobacteriales</taxon>
        <taxon>Owenweeksiaceae</taxon>
        <taxon>Owenweeksia</taxon>
    </lineage>
</organism>
<dbReference type="Proteomes" id="UP000005631">
    <property type="component" value="Chromosome"/>
</dbReference>
<dbReference type="InterPro" id="IPR036388">
    <property type="entry name" value="WH-like_DNA-bd_sf"/>
</dbReference>
<comment type="similarity">
    <text evidence="2 8">Belongs to the ABC-3 integral membrane protein family.</text>
</comment>
<dbReference type="GO" id="GO:0043190">
    <property type="term" value="C:ATP-binding cassette (ABC) transporter complex"/>
    <property type="evidence" value="ECO:0007669"/>
    <property type="project" value="InterPro"/>
</dbReference>
<dbReference type="HOGENOM" id="CLU_028808_0_2_10"/>
<feature type="compositionally biased region" description="Basic and acidic residues" evidence="9">
    <location>
        <begin position="412"/>
        <end position="423"/>
    </location>
</feature>
<dbReference type="InterPro" id="IPR022689">
    <property type="entry name" value="Iron_dep_repressor"/>
</dbReference>
<dbReference type="EMBL" id="CP003156">
    <property type="protein sequence ID" value="AEV33385.1"/>
    <property type="molecule type" value="Genomic_DNA"/>
</dbReference>
<dbReference type="Gene3D" id="1.10.3470.10">
    <property type="entry name" value="ABC transporter involved in vitamin B12 uptake, BtuC"/>
    <property type="match status" value="1"/>
</dbReference>
<feature type="domain" description="Iron dependent repressor metal binding and dimerisation" evidence="11">
    <location>
        <begin position="360"/>
        <end position="427"/>
    </location>
</feature>
<dbReference type="GO" id="GO:0046983">
    <property type="term" value="F:protein dimerization activity"/>
    <property type="evidence" value="ECO:0007669"/>
    <property type="project" value="InterPro"/>
</dbReference>
<gene>
    <name evidence="12" type="ordered locus">Oweho_2415</name>
</gene>
<dbReference type="SUPFAM" id="SSF47979">
    <property type="entry name" value="Iron-dependent repressor protein, dimerization domain"/>
    <property type="match status" value="1"/>
</dbReference>
<reference evidence="12 13" key="1">
    <citation type="journal article" date="2012" name="Stand. Genomic Sci.">
        <title>Genome sequence of the orange-pigmented seawater bacterium Owenweeksia hongkongensis type strain (UST20020801(T)).</title>
        <authorList>
            <person name="Riedel T."/>
            <person name="Held B."/>
            <person name="Nolan M."/>
            <person name="Lucas S."/>
            <person name="Lapidus A."/>
            <person name="Tice H."/>
            <person name="Del Rio T.G."/>
            <person name="Cheng J.F."/>
            <person name="Han C."/>
            <person name="Tapia R."/>
            <person name="Goodwin L.A."/>
            <person name="Pitluck S."/>
            <person name="Liolios K."/>
            <person name="Mavromatis K."/>
            <person name="Pagani I."/>
            <person name="Ivanova N."/>
            <person name="Mikhailova N."/>
            <person name="Pati A."/>
            <person name="Chen A."/>
            <person name="Palaniappan K."/>
            <person name="Rohde M."/>
            <person name="Tindall B.J."/>
            <person name="Detter J.C."/>
            <person name="Goker M."/>
            <person name="Woyke T."/>
            <person name="Bristow J."/>
            <person name="Eisen J.A."/>
            <person name="Markowitz V."/>
            <person name="Hugenholtz P."/>
            <person name="Klenk H.P."/>
            <person name="Kyrpides N.C."/>
        </authorList>
    </citation>
    <scope>NUCLEOTIDE SEQUENCE</scope>
    <source>
        <strain evidence="13">DSM 17368 / JCM 12287 / NRRL B-23963</strain>
    </source>
</reference>
<keyword evidence="13" id="KW-1185">Reference proteome</keyword>
<dbReference type="GO" id="GO:0071281">
    <property type="term" value="P:cellular response to iron ion"/>
    <property type="evidence" value="ECO:0007669"/>
    <property type="project" value="UniProtKB-ARBA"/>
</dbReference>
<dbReference type="STRING" id="926562.Oweho_2415"/>
<feature type="transmembrane region" description="Helical" evidence="10">
    <location>
        <begin position="205"/>
        <end position="222"/>
    </location>
</feature>
<dbReference type="PANTHER" id="PTHR30477">
    <property type="entry name" value="ABC-TRANSPORTER METAL-BINDING PROTEIN"/>
    <property type="match status" value="1"/>
</dbReference>
<dbReference type="eggNOG" id="COG1108">
    <property type="taxonomic scope" value="Bacteria"/>
</dbReference>
<dbReference type="InterPro" id="IPR036421">
    <property type="entry name" value="Fe_dep_repressor_sf"/>
</dbReference>
<feature type="transmembrane region" description="Helical" evidence="10">
    <location>
        <begin position="229"/>
        <end position="250"/>
    </location>
</feature>
<sequence>MKELLEFLSFSNPNVRVVTFGTMFIGMSAAMVGSFAFLRKRSLIGDAIAHAILPGIAISFMVTQSKSPYILMFGALISGWAAMLLIEAITKHSKLKPDTAIGLVLSVFFGVGILLLTHIQHSGAGNQAGLDQFLFGKAASMTKDDLVAYSVVASILLVTVFLLFKEFKLMSFNAEFAQISGLPVKSLQFVLSSITVLAIATGIQAVGVVLMAALIITPAAAARSWTENLVKMLFIAGFAGMLSGFVGSYISFTAPNMPTGPWIVMSLSAIAVISLVFAPKRGLWSKMKRQRENREKILTENILKAIYHLSERRDADFPVIDEEDLQEIRQFNSDELKKGLRLLKKRFLILRQAEGFRLSEAGLTEAKRVVRLHRLWEMYLTQRMRLKADHIHPNAETIEHIISPEIEEELLRELGYPDKDPHESPIPYEGSSPPKSPYRGT</sequence>
<protein>
    <submittedName>
        <fullName evidence="12">ABC-type Mn2+/Zn2+ transport system, permease component</fullName>
    </submittedName>
</protein>
<dbReference type="RefSeq" id="WP_014202734.1">
    <property type="nucleotide sequence ID" value="NC_016599.1"/>
</dbReference>
<dbReference type="Gene3D" id="1.10.10.10">
    <property type="entry name" value="Winged helix-like DNA-binding domain superfamily/Winged helix DNA-binding domain"/>
    <property type="match status" value="1"/>
</dbReference>
<evidence type="ECO:0000256" key="4">
    <source>
        <dbReference type="ARBA" id="ARBA00022475"/>
    </source>
</evidence>
<dbReference type="PANTHER" id="PTHR30477:SF3">
    <property type="entry name" value="METAL TRANSPORT SYSTEM MEMBRANE PROTEIN CT_069-RELATED"/>
    <property type="match status" value="1"/>
</dbReference>
<dbReference type="Pfam" id="PF02742">
    <property type="entry name" value="Fe_dep_repr_C"/>
    <property type="match status" value="1"/>
</dbReference>
<feature type="transmembrane region" description="Helical" evidence="10">
    <location>
        <begin position="262"/>
        <end position="279"/>
    </location>
</feature>
<dbReference type="Pfam" id="PF00950">
    <property type="entry name" value="ABC-3"/>
    <property type="match status" value="1"/>
</dbReference>
<comment type="subcellular location">
    <subcellularLocation>
        <location evidence="1 8">Cell membrane</location>
        <topology evidence="1 8">Multi-pass membrane protein</topology>
    </subcellularLocation>
</comment>
<evidence type="ECO:0000256" key="1">
    <source>
        <dbReference type="ARBA" id="ARBA00004651"/>
    </source>
</evidence>
<accession>G8R720</accession>
<evidence type="ECO:0000256" key="7">
    <source>
        <dbReference type="ARBA" id="ARBA00023136"/>
    </source>
</evidence>
<evidence type="ECO:0000256" key="2">
    <source>
        <dbReference type="ARBA" id="ARBA00008034"/>
    </source>
</evidence>
<keyword evidence="4" id="KW-1003">Cell membrane</keyword>
<dbReference type="SMART" id="SM00529">
    <property type="entry name" value="HTH_DTXR"/>
    <property type="match status" value="1"/>
</dbReference>
<dbReference type="InterPro" id="IPR001367">
    <property type="entry name" value="Fe_dep_repressor"/>
</dbReference>
<evidence type="ECO:0000256" key="10">
    <source>
        <dbReference type="SAM" id="Phobius"/>
    </source>
</evidence>
<evidence type="ECO:0000256" key="3">
    <source>
        <dbReference type="ARBA" id="ARBA00022448"/>
    </source>
</evidence>
<dbReference type="CDD" id="cd06550">
    <property type="entry name" value="TM_ABC_iron-siderophores_like"/>
    <property type="match status" value="1"/>
</dbReference>
<dbReference type="AlphaFoldDB" id="G8R720"/>
<keyword evidence="7 10" id="KW-0472">Membrane</keyword>
<dbReference type="GO" id="GO:0055085">
    <property type="term" value="P:transmembrane transport"/>
    <property type="evidence" value="ECO:0007669"/>
    <property type="project" value="InterPro"/>
</dbReference>
<evidence type="ECO:0000256" key="5">
    <source>
        <dbReference type="ARBA" id="ARBA00022692"/>
    </source>
</evidence>
<dbReference type="InterPro" id="IPR037294">
    <property type="entry name" value="ABC_BtuC-like"/>
</dbReference>